<reference evidence="4" key="1">
    <citation type="journal article" date="2020" name="J. Eukaryot. Microbiol.">
        <title>De novo Sequencing, Assembly and Annotation of the Transcriptome for the Free-Living Testate Amoeba Arcella intermedia.</title>
        <authorList>
            <person name="Ribeiro G.M."/>
            <person name="Porfirio-Sousa A.L."/>
            <person name="Maurer-Alcala X.X."/>
            <person name="Katz L.A."/>
            <person name="Lahr D.J.G."/>
        </authorList>
    </citation>
    <scope>NUCLEOTIDE SEQUENCE</scope>
</reference>
<dbReference type="AlphaFoldDB" id="A0A6B2KXZ1"/>
<dbReference type="InterPro" id="IPR004170">
    <property type="entry name" value="WWE_dom"/>
</dbReference>
<evidence type="ECO:0000256" key="1">
    <source>
        <dbReference type="SAM" id="MobiDB-lite"/>
    </source>
</evidence>
<organism evidence="4">
    <name type="scientific">Arcella intermedia</name>
    <dbReference type="NCBI Taxonomy" id="1963864"/>
    <lineage>
        <taxon>Eukaryota</taxon>
        <taxon>Amoebozoa</taxon>
        <taxon>Tubulinea</taxon>
        <taxon>Elardia</taxon>
        <taxon>Arcellinida</taxon>
        <taxon>Sphaerothecina</taxon>
        <taxon>Arcellidae</taxon>
        <taxon>Arcella</taxon>
    </lineage>
</organism>
<dbReference type="EMBL" id="GIBP01000499">
    <property type="protein sequence ID" value="NDV29468.1"/>
    <property type="molecule type" value="Transcribed_RNA"/>
</dbReference>
<evidence type="ECO:0000259" key="3">
    <source>
        <dbReference type="PROSITE" id="PS51823"/>
    </source>
</evidence>
<dbReference type="InterPro" id="IPR025697">
    <property type="entry name" value="CLU_dom"/>
</dbReference>
<feature type="domain" description="WWE" evidence="2">
    <location>
        <begin position="682"/>
        <end position="799"/>
    </location>
</feature>
<dbReference type="Gene3D" id="3.30.720.50">
    <property type="match status" value="1"/>
</dbReference>
<protein>
    <recommendedName>
        <fullName evidence="5">Clu domain-containing protein</fullName>
    </recommendedName>
</protein>
<feature type="domain" description="Clu" evidence="3">
    <location>
        <begin position="1"/>
        <end position="207"/>
    </location>
</feature>
<proteinExistence type="predicted"/>
<dbReference type="InterPro" id="IPR018123">
    <property type="entry name" value="WWE-dom_subgr"/>
</dbReference>
<dbReference type="SUPFAM" id="SSF117839">
    <property type="entry name" value="WWE domain"/>
    <property type="match status" value="1"/>
</dbReference>
<evidence type="ECO:0000259" key="2">
    <source>
        <dbReference type="PROSITE" id="PS50918"/>
    </source>
</evidence>
<dbReference type="PANTHER" id="PTHR12601">
    <property type="entry name" value="EUKARYOTIC TRANSLATION INITIATION FACTOR 3 SUBUNIT EIF-3"/>
    <property type="match status" value="1"/>
</dbReference>
<sequence length="850" mass="98892">MMDWEDSLKKYEELSKLADSFVSTANYLGKTIIFERNLANKHKTIKPVNIGGIHGGEKFIEQGILFKYCNDTHMLLGYDRPDFRAANKIGGNELRGANLIFSCGISELNIPFLSLVDFNGYRLLASSLCPISNDTLKYGSSGKSGGVHFDEYISKLMAEVGRILNIAEHTVQNVKIIGPGDIEVHQFVGKHYVIDCGRIIPPQPPDHDPKSYLYKVFRPELVKGLPEPLSSDAFCRGFMTNKEEDIKFQRRSNEAMERLDLKMKEFAKSLTNNKQFELDLTQSQGQLCTAMHQFGINLRFMGKLREYHRLTTNAISVQTFFLTEITARTFKSKINEELRDIKEIQNTEDLKEVIVKYLNYILAPATENNFWKKTVKILIKEKFEGKPLSEVEDHPDNPLSKNLSLTALFKRLINLCNLKIKTDVYLKCENRLKEGKDFVLIHLDLEELPSKIKFLGVIDYIFGMRELKIINRKCAGVRRRLENAITKFQEAESKCYINCKTRNALTYATMEYLKRKWDNQIFQSLRYIALHNNPYLKQDAELFVELEILLLITNQESLLESNRKVKEIVKAAEDIANDKVLGWIERNLVGVWESCLSSFGYFQQIISVFATLFFQFISKRYNVAYAYLAYCMNSINLERYNLSLAEIQKIVQEEEMETVYGPFCKEDLNIIENILKAMILEHKFDTKGVYGIPRPCWQYRIANCYWYSYDKHSSNLIEEEYKKLPKQPLPEPPEIEEESRPPPEETLTIPTTLPKGCGEFLLPWRKGMPVVINHSGYTINLANMTQTNRDSGFRRKIRRTHSLVDLKNVFWVFCVYRTKRFIDHFKLEHQISPAVYWPFENVLYRFNNRQ</sequence>
<dbReference type="PROSITE" id="PS51823">
    <property type="entry name" value="CLU"/>
    <property type="match status" value="1"/>
</dbReference>
<evidence type="ECO:0008006" key="5">
    <source>
        <dbReference type="Google" id="ProtNLM"/>
    </source>
</evidence>
<dbReference type="InterPro" id="IPR037197">
    <property type="entry name" value="WWE_dom_sf"/>
</dbReference>
<dbReference type="PROSITE" id="PS50918">
    <property type="entry name" value="WWE"/>
    <property type="match status" value="1"/>
</dbReference>
<dbReference type="InterPro" id="IPR033646">
    <property type="entry name" value="CLU-central"/>
</dbReference>
<dbReference type="GO" id="GO:0048312">
    <property type="term" value="P:intracellular distribution of mitochondria"/>
    <property type="evidence" value="ECO:0007669"/>
    <property type="project" value="TreeGrafter"/>
</dbReference>
<name>A0A6B2KXZ1_9EUKA</name>
<dbReference type="Pfam" id="PF12807">
    <property type="entry name" value="eIF3_p135"/>
    <property type="match status" value="1"/>
</dbReference>
<dbReference type="Pfam" id="PF13236">
    <property type="entry name" value="CLU"/>
    <property type="match status" value="1"/>
</dbReference>
<dbReference type="Pfam" id="PF02825">
    <property type="entry name" value="WWE"/>
    <property type="match status" value="1"/>
</dbReference>
<dbReference type="InterPro" id="IPR027523">
    <property type="entry name" value="CLU_prot"/>
</dbReference>
<accession>A0A6B2KXZ1</accession>
<dbReference type="GO" id="GO:0003729">
    <property type="term" value="F:mRNA binding"/>
    <property type="evidence" value="ECO:0007669"/>
    <property type="project" value="TreeGrafter"/>
</dbReference>
<dbReference type="SMART" id="SM00678">
    <property type="entry name" value="WWE"/>
    <property type="match status" value="1"/>
</dbReference>
<dbReference type="GO" id="GO:0008270">
    <property type="term" value="F:zinc ion binding"/>
    <property type="evidence" value="ECO:0007669"/>
    <property type="project" value="InterPro"/>
</dbReference>
<dbReference type="PANTHER" id="PTHR12601:SF6">
    <property type="entry name" value="CLUSTERED MITOCHONDRIA PROTEIN HOMOLOG"/>
    <property type="match status" value="1"/>
</dbReference>
<dbReference type="GO" id="GO:0005737">
    <property type="term" value="C:cytoplasm"/>
    <property type="evidence" value="ECO:0007669"/>
    <property type="project" value="TreeGrafter"/>
</dbReference>
<feature type="region of interest" description="Disordered" evidence="1">
    <location>
        <begin position="726"/>
        <end position="748"/>
    </location>
</feature>
<evidence type="ECO:0000313" key="4">
    <source>
        <dbReference type="EMBL" id="NDV29468.1"/>
    </source>
</evidence>